<reference evidence="2 3" key="1">
    <citation type="journal article" date="2015" name="Int. J. Syst. Evol. Microbiol.">
        <title>Aestuariivita atlantica sp. nov., isolated from deep sea sediment of the Atlantic Ocean.</title>
        <authorList>
            <person name="Li G."/>
            <person name="Lai Q."/>
            <person name="Du Y."/>
            <person name="Liu X."/>
            <person name="Sun F."/>
            <person name="Shao Z."/>
        </authorList>
    </citation>
    <scope>NUCLEOTIDE SEQUENCE [LARGE SCALE GENOMIC DNA]</scope>
    <source>
        <strain evidence="2 3">22II-S11-z3</strain>
    </source>
</reference>
<sequence>MSEENQTQENQTVKHLASVKAAWDKAPEGPKKAAALKHYQAAEKAHEAENDEEAHNELKQASRALM</sequence>
<name>A0A0L1JKP3_9RHOB</name>
<evidence type="ECO:0000313" key="3">
    <source>
        <dbReference type="Proteomes" id="UP000036938"/>
    </source>
</evidence>
<dbReference type="Proteomes" id="UP000036938">
    <property type="component" value="Unassembled WGS sequence"/>
</dbReference>
<dbReference type="EMBL" id="AQQZ01000021">
    <property type="protein sequence ID" value="KNG91958.1"/>
    <property type="molecule type" value="Genomic_DNA"/>
</dbReference>
<proteinExistence type="predicted"/>
<gene>
    <name evidence="2" type="ORF">ATO11_19900</name>
</gene>
<organism evidence="2 3">
    <name type="scientific">Pseudaestuariivita atlantica</name>
    <dbReference type="NCBI Taxonomy" id="1317121"/>
    <lineage>
        <taxon>Bacteria</taxon>
        <taxon>Pseudomonadati</taxon>
        <taxon>Pseudomonadota</taxon>
        <taxon>Alphaproteobacteria</taxon>
        <taxon>Rhodobacterales</taxon>
        <taxon>Paracoccaceae</taxon>
        <taxon>Pseudaestuariivita</taxon>
    </lineage>
</organism>
<comment type="caution">
    <text evidence="2">The sequence shown here is derived from an EMBL/GenBank/DDBJ whole genome shotgun (WGS) entry which is preliminary data.</text>
</comment>
<dbReference type="RefSeq" id="WP_050532657.1">
    <property type="nucleotide sequence ID" value="NZ_AQQZ01000021.1"/>
</dbReference>
<feature type="compositionally biased region" description="Basic and acidic residues" evidence="1">
    <location>
        <begin position="40"/>
        <end position="60"/>
    </location>
</feature>
<keyword evidence="3" id="KW-1185">Reference proteome</keyword>
<accession>A0A0L1JKP3</accession>
<evidence type="ECO:0000313" key="2">
    <source>
        <dbReference type="EMBL" id="KNG91958.1"/>
    </source>
</evidence>
<evidence type="ECO:0000256" key="1">
    <source>
        <dbReference type="SAM" id="MobiDB-lite"/>
    </source>
</evidence>
<feature type="region of interest" description="Disordered" evidence="1">
    <location>
        <begin position="40"/>
        <end position="66"/>
    </location>
</feature>
<dbReference type="AlphaFoldDB" id="A0A0L1JKP3"/>
<dbReference type="OrthoDB" id="7632358at2"/>
<protein>
    <submittedName>
        <fullName evidence="2">Uncharacterized protein</fullName>
    </submittedName>
</protein>